<accession>A0AAE9MBV4</accession>
<dbReference type="EMBL" id="CP095407">
    <property type="protein sequence ID" value="USU96163.1"/>
    <property type="molecule type" value="Genomic_DNA"/>
</dbReference>
<feature type="transmembrane region" description="Helical" evidence="1">
    <location>
        <begin position="7"/>
        <end position="26"/>
    </location>
</feature>
<keyword evidence="1" id="KW-1133">Transmembrane helix</keyword>
<name>A0AAE9MBV4_ACIPI</name>
<gene>
    <name evidence="2" type="ORF">MWH18_07905</name>
</gene>
<evidence type="ECO:0000313" key="2">
    <source>
        <dbReference type="EMBL" id="USU96163.1"/>
    </source>
</evidence>
<evidence type="ECO:0000256" key="1">
    <source>
        <dbReference type="SAM" id="Phobius"/>
    </source>
</evidence>
<evidence type="ECO:0000313" key="3">
    <source>
        <dbReference type="Proteomes" id="UP001055514"/>
    </source>
</evidence>
<dbReference type="RefSeq" id="WP_167468860.1">
    <property type="nucleotide sequence ID" value="NZ_BBTX01000012.1"/>
</dbReference>
<keyword evidence="1" id="KW-0812">Transmembrane</keyword>
<protein>
    <submittedName>
        <fullName evidence="2">Uncharacterized protein</fullName>
    </submittedName>
</protein>
<keyword evidence="1" id="KW-0472">Membrane</keyword>
<dbReference type="Proteomes" id="UP001055514">
    <property type="component" value="Chromosome"/>
</dbReference>
<sequence length="53" mass="6264">MNDHIPLISKLIFALSIFAFVGWYFAEQDNEILRQELISLKYNMTGDHYDITK</sequence>
<dbReference type="AlphaFoldDB" id="A0AAE9MBV4"/>
<reference evidence="2" key="1">
    <citation type="submission" date="2022-04" db="EMBL/GenBank/DDBJ databases">
        <title>Emergence of ST220 Acinetobacter pittii strain in bloodstream infection, which co-producing chromosomal NDM-1 and OXA-820 carbapenemases.</title>
        <authorList>
            <person name="Tian C."/>
            <person name="Xing M."/>
            <person name="Fu L."/>
            <person name="Xia D."/>
        </authorList>
    </citation>
    <scope>NUCLEOTIDE SEQUENCE</scope>
    <source>
        <strain evidence="2">TCM</strain>
    </source>
</reference>
<proteinExistence type="predicted"/>
<organism evidence="2 3">
    <name type="scientific">Acinetobacter pittii</name>
    <name type="common">Acinetobacter genomosp. 3</name>
    <dbReference type="NCBI Taxonomy" id="48296"/>
    <lineage>
        <taxon>Bacteria</taxon>
        <taxon>Pseudomonadati</taxon>
        <taxon>Pseudomonadota</taxon>
        <taxon>Gammaproteobacteria</taxon>
        <taxon>Moraxellales</taxon>
        <taxon>Moraxellaceae</taxon>
        <taxon>Acinetobacter</taxon>
        <taxon>Acinetobacter calcoaceticus/baumannii complex</taxon>
    </lineage>
</organism>